<comment type="caution">
    <text evidence="2">The sequence shown here is derived from an EMBL/GenBank/DDBJ whole genome shotgun (WGS) entry which is preliminary data.</text>
</comment>
<organism evidence="2 3">
    <name type="scientific">Trichonephila inaurata madagascariensis</name>
    <dbReference type="NCBI Taxonomy" id="2747483"/>
    <lineage>
        <taxon>Eukaryota</taxon>
        <taxon>Metazoa</taxon>
        <taxon>Ecdysozoa</taxon>
        <taxon>Arthropoda</taxon>
        <taxon>Chelicerata</taxon>
        <taxon>Arachnida</taxon>
        <taxon>Araneae</taxon>
        <taxon>Araneomorphae</taxon>
        <taxon>Entelegynae</taxon>
        <taxon>Araneoidea</taxon>
        <taxon>Nephilidae</taxon>
        <taxon>Trichonephila</taxon>
        <taxon>Trichonephila inaurata</taxon>
    </lineage>
</organism>
<evidence type="ECO:0000313" key="2">
    <source>
        <dbReference type="EMBL" id="GFS33520.1"/>
    </source>
</evidence>
<proteinExistence type="predicted"/>
<protein>
    <submittedName>
        <fullName evidence="2">Uncharacterized protein</fullName>
    </submittedName>
</protein>
<dbReference type="Proteomes" id="UP000886998">
    <property type="component" value="Unassembled WGS sequence"/>
</dbReference>
<sequence length="128" mass="15202">MYSREHKLYGSLDDGGLFSQFRTTLMEQLVEARGANRNHSGSVADRPERDAPRNIQNEDDVETVRQMPSRMRMDRWKRFPELLIEQRLEMFCCQWLSRILICGFNKMKQQRTLLGKLWTCCVKFLVNV</sequence>
<gene>
    <name evidence="2" type="ORF">TNIN_320091</name>
</gene>
<evidence type="ECO:0000256" key="1">
    <source>
        <dbReference type="SAM" id="MobiDB-lite"/>
    </source>
</evidence>
<feature type="region of interest" description="Disordered" evidence="1">
    <location>
        <begin position="33"/>
        <end position="62"/>
    </location>
</feature>
<evidence type="ECO:0000313" key="3">
    <source>
        <dbReference type="Proteomes" id="UP000886998"/>
    </source>
</evidence>
<name>A0A8X6I720_9ARAC</name>
<accession>A0A8X6I720</accession>
<dbReference type="EMBL" id="BMAV01024496">
    <property type="protein sequence ID" value="GFS33520.1"/>
    <property type="molecule type" value="Genomic_DNA"/>
</dbReference>
<dbReference type="AlphaFoldDB" id="A0A8X6I720"/>
<keyword evidence="3" id="KW-1185">Reference proteome</keyword>
<reference evidence="2" key="1">
    <citation type="submission" date="2020-08" db="EMBL/GenBank/DDBJ databases">
        <title>Multicomponent nature underlies the extraordinary mechanical properties of spider dragline silk.</title>
        <authorList>
            <person name="Kono N."/>
            <person name="Nakamura H."/>
            <person name="Mori M."/>
            <person name="Yoshida Y."/>
            <person name="Ohtoshi R."/>
            <person name="Malay A.D."/>
            <person name="Moran D.A.P."/>
            <person name="Tomita M."/>
            <person name="Numata K."/>
            <person name="Arakawa K."/>
        </authorList>
    </citation>
    <scope>NUCLEOTIDE SEQUENCE</scope>
</reference>